<organism evidence="2 3">
    <name type="scientific">Steinernema carpocapsae</name>
    <name type="common">Entomopathogenic nematode</name>
    <dbReference type="NCBI Taxonomy" id="34508"/>
    <lineage>
        <taxon>Eukaryota</taxon>
        <taxon>Metazoa</taxon>
        <taxon>Ecdysozoa</taxon>
        <taxon>Nematoda</taxon>
        <taxon>Chromadorea</taxon>
        <taxon>Rhabditida</taxon>
        <taxon>Tylenchina</taxon>
        <taxon>Panagrolaimomorpha</taxon>
        <taxon>Strongyloidoidea</taxon>
        <taxon>Steinernematidae</taxon>
        <taxon>Steinernema</taxon>
    </lineage>
</organism>
<comment type="caution">
    <text evidence="2">The sequence shown here is derived from an EMBL/GenBank/DDBJ whole genome shotgun (WGS) entry which is preliminary data.</text>
</comment>
<feature type="region of interest" description="Disordered" evidence="1">
    <location>
        <begin position="1"/>
        <end position="32"/>
    </location>
</feature>
<keyword evidence="3" id="KW-1185">Reference proteome</keyword>
<dbReference type="EMBL" id="AZBU02000006">
    <property type="protein sequence ID" value="TKR72767.1"/>
    <property type="molecule type" value="Genomic_DNA"/>
</dbReference>
<sequence length="91" mass="10467">MSCGTFRTWKQPERSELGGRTKSGSEREGNENSKKIRVAITLSRIGEGRKKLELGVLKKREWSWKKRGDVAFAKPTLLHACIFLRLESFCR</sequence>
<feature type="compositionally biased region" description="Basic and acidic residues" evidence="1">
    <location>
        <begin position="10"/>
        <end position="32"/>
    </location>
</feature>
<reference evidence="2 3" key="1">
    <citation type="journal article" date="2015" name="Genome Biol.">
        <title>Comparative genomics of Steinernema reveals deeply conserved gene regulatory networks.</title>
        <authorList>
            <person name="Dillman A.R."/>
            <person name="Macchietto M."/>
            <person name="Porter C.F."/>
            <person name="Rogers A."/>
            <person name="Williams B."/>
            <person name="Antoshechkin I."/>
            <person name="Lee M.M."/>
            <person name="Goodwin Z."/>
            <person name="Lu X."/>
            <person name="Lewis E.E."/>
            <person name="Goodrich-Blair H."/>
            <person name="Stock S.P."/>
            <person name="Adams B.J."/>
            <person name="Sternberg P.W."/>
            <person name="Mortazavi A."/>
        </authorList>
    </citation>
    <scope>NUCLEOTIDE SEQUENCE [LARGE SCALE GENOMIC DNA]</scope>
    <source>
        <strain evidence="2 3">ALL</strain>
    </source>
</reference>
<gene>
    <name evidence="2" type="ORF">L596_020171</name>
</gene>
<proteinExistence type="predicted"/>
<dbReference type="AlphaFoldDB" id="A0A4U5MSQ5"/>
<reference evidence="2 3" key="2">
    <citation type="journal article" date="2019" name="G3 (Bethesda)">
        <title>Hybrid Assembly of the Genome of the Entomopathogenic Nematode Steinernema carpocapsae Identifies the X-Chromosome.</title>
        <authorList>
            <person name="Serra L."/>
            <person name="Macchietto M."/>
            <person name="Macias-Munoz A."/>
            <person name="McGill C.J."/>
            <person name="Rodriguez I.M."/>
            <person name="Rodriguez B."/>
            <person name="Murad R."/>
            <person name="Mortazavi A."/>
        </authorList>
    </citation>
    <scope>NUCLEOTIDE SEQUENCE [LARGE SCALE GENOMIC DNA]</scope>
    <source>
        <strain evidence="2 3">ALL</strain>
    </source>
</reference>
<name>A0A4U5MSQ5_STECR</name>
<accession>A0A4U5MSQ5</accession>
<evidence type="ECO:0000313" key="2">
    <source>
        <dbReference type="EMBL" id="TKR72767.1"/>
    </source>
</evidence>
<evidence type="ECO:0000256" key="1">
    <source>
        <dbReference type="SAM" id="MobiDB-lite"/>
    </source>
</evidence>
<evidence type="ECO:0000313" key="3">
    <source>
        <dbReference type="Proteomes" id="UP000298663"/>
    </source>
</evidence>
<protein>
    <submittedName>
        <fullName evidence="2">Uncharacterized protein</fullName>
    </submittedName>
</protein>
<dbReference type="Proteomes" id="UP000298663">
    <property type="component" value="Unassembled WGS sequence"/>
</dbReference>